<dbReference type="EMBL" id="CP036164">
    <property type="protein sequence ID" value="QBF44859.1"/>
    <property type="molecule type" value="Genomic_DNA"/>
</dbReference>
<organism evidence="1 2">
    <name type="scientific">Janibacter limosus</name>
    <dbReference type="NCBI Taxonomy" id="53458"/>
    <lineage>
        <taxon>Bacteria</taxon>
        <taxon>Bacillati</taxon>
        <taxon>Actinomycetota</taxon>
        <taxon>Actinomycetes</taxon>
        <taxon>Micrococcales</taxon>
        <taxon>Intrasporangiaceae</taxon>
        <taxon>Janibacter</taxon>
    </lineage>
</organism>
<dbReference type="KEGG" id="jli:EXU32_00355"/>
<name>A0A4P6MPM9_9MICO</name>
<sequence length="150" mass="16686">MDTNQRQPAQPEIPSEIRELPRDKCWQLVRDSLVGRLAVVHDDAPDIFPVSFVVDHGTVVLRTAAGTKHDSARNRIVAFEVDGYDLDTAEAWSVVLRGRATEVYAMDEAIEIMNLPLSPWAPGSKPHLLRITPDVVTGRRFVIHGGEPRA</sequence>
<dbReference type="RefSeq" id="WP_130628112.1">
    <property type="nucleotide sequence ID" value="NZ_CP036164.1"/>
</dbReference>
<dbReference type="InterPro" id="IPR012349">
    <property type="entry name" value="Split_barrel_FMN-bd"/>
</dbReference>
<accession>A0A4P6MPM9</accession>
<dbReference type="Pfam" id="PF12900">
    <property type="entry name" value="Pyridox_ox_2"/>
    <property type="match status" value="1"/>
</dbReference>
<dbReference type="SUPFAM" id="SSF50475">
    <property type="entry name" value="FMN-binding split barrel"/>
    <property type="match status" value="1"/>
</dbReference>
<evidence type="ECO:0000313" key="1">
    <source>
        <dbReference type="EMBL" id="QBF44859.1"/>
    </source>
</evidence>
<gene>
    <name evidence="1" type="ORF">EXU32_00355</name>
</gene>
<dbReference type="OrthoDB" id="7062584at2"/>
<evidence type="ECO:0000313" key="2">
    <source>
        <dbReference type="Proteomes" id="UP000290408"/>
    </source>
</evidence>
<dbReference type="Gene3D" id="2.30.110.10">
    <property type="entry name" value="Electron Transport, Fmn-binding Protein, Chain A"/>
    <property type="match status" value="1"/>
</dbReference>
<dbReference type="Proteomes" id="UP000290408">
    <property type="component" value="Chromosome"/>
</dbReference>
<protein>
    <submittedName>
        <fullName evidence="1">Pyridoxamine 5'-phosphate oxidase family protein</fullName>
    </submittedName>
</protein>
<keyword evidence="2" id="KW-1185">Reference proteome</keyword>
<dbReference type="InterPro" id="IPR024747">
    <property type="entry name" value="Pyridox_Oxase-rel"/>
</dbReference>
<dbReference type="AlphaFoldDB" id="A0A4P6MPM9"/>
<reference evidence="1 2" key="1">
    <citation type="submission" date="2019-02" db="EMBL/GenBank/DDBJ databases">
        <title>Genomic data mining of an Antarctic deep-sea actinobacterium, Janibacterlimosus P3-3-X1.</title>
        <authorList>
            <person name="Liao L."/>
            <person name="Chen B."/>
        </authorList>
    </citation>
    <scope>NUCLEOTIDE SEQUENCE [LARGE SCALE GENOMIC DNA]</scope>
    <source>
        <strain evidence="1 2">P3-3-X1</strain>
    </source>
</reference>
<proteinExistence type="predicted"/>